<dbReference type="Proteomes" id="UP000289323">
    <property type="component" value="Unassembled WGS sequence"/>
</dbReference>
<dbReference type="SMART" id="SM00223">
    <property type="entry name" value="APPLE"/>
    <property type="match status" value="1"/>
</dbReference>
<reference evidence="4 5" key="1">
    <citation type="submission" date="2018-04" db="EMBL/GenBank/DDBJ databases">
        <authorList>
            <person name="Huttner S."/>
            <person name="Dainat J."/>
        </authorList>
    </citation>
    <scope>NUCLEOTIDE SEQUENCE [LARGE SCALE GENOMIC DNA]</scope>
</reference>
<evidence type="ECO:0000259" key="3">
    <source>
        <dbReference type="PROSITE" id="PS50948"/>
    </source>
</evidence>
<sequence>MWPRELRVVERGGVQRRQNKTPCPGGNGTTIGTDQSFTVLCNTDLGGDVLSRPSAGDLTASNCPTLNGAQQALGTSFTTLCGFIIDGNDISQNYAPTFQDCMGQCASTTGCAALSFDPSQNLGFKNCYLKTTVTNSSAPVLFKQLGSNTGSSCIVGSGGVYPPTVLFVNQRLRWGRVFHSAQR</sequence>
<keyword evidence="2" id="KW-1015">Disulfide bond</keyword>
<dbReference type="AlphaFoldDB" id="A0A3S4ATD0"/>
<organism evidence="4 5">
    <name type="scientific">Thermothielavioides terrestris</name>
    <dbReference type="NCBI Taxonomy" id="2587410"/>
    <lineage>
        <taxon>Eukaryota</taxon>
        <taxon>Fungi</taxon>
        <taxon>Dikarya</taxon>
        <taxon>Ascomycota</taxon>
        <taxon>Pezizomycotina</taxon>
        <taxon>Sordariomycetes</taxon>
        <taxon>Sordariomycetidae</taxon>
        <taxon>Sordariales</taxon>
        <taxon>Chaetomiaceae</taxon>
        <taxon>Thermothielavioides</taxon>
    </lineage>
</organism>
<gene>
    <name evidence="4" type="ORF">TT172_LOCUS7912</name>
</gene>
<name>A0A3S4ATD0_9PEZI</name>
<evidence type="ECO:0000256" key="2">
    <source>
        <dbReference type="ARBA" id="ARBA00023157"/>
    </source>
</evidence>
<dbReference type="InterPro" id="IPR000177">
    <property type="entry name" value="Apple"/>
</dbReference>
<dbReference type="Pfam" id="PF00024">
    <property type="entry name" value="PAN_1"/>
    <property type="match status" value="1"/>
</dbReference>
<dbReference type="GO" id="GO:0006508">
    <property type="term" value="P:proteolysis"/>
    <property type="evidence" value="ECO:0007669"/>
    <property type="project" value="InterPro"/>
</dbReference>
<proteinExistence type="predicted"/>
<keyword evidence="1" id="KW-0677">Repeat</keyword>
<dbReference type="PROSITE" id="PS50948">
    <property type="entry name" value="PAN"/>
    <property type="match status" value="1"/>
</dbReference>
<feature type="domain" description="Apple" evidence="3">
    <location>
        <begin position="63"/>
        <end position="153"/>
    </location>
</feature>
<evidence type="ECO:0000256" key="1">
    <source>
        <dbReference type="ARBA" id="ARBA00022737"/>
    </source>
</evidence>
<dbReference type="EMBL" id="OUUZ01000015">
    <property type="protein sequence ID" value="SPQ25493.1"/>
    <property type="molecule type" value="Genomic_DNA"/>
</dbReference>
<dbReference type="InterPro" id="IPR003609">
    <property type="entry name" value="Pan_app"/>
</dbReference>
<evidence type="ECO:0000313" key="5">
    <source>
        <dbReference type="Proteomes" id="UP000289323"/>
    </source>
</evidence>
<dbReference type="Gene3D" id="3.50.4.10">
    <property type="entry name" value="Hepatocyte Growth Factor"/>
    <property type="match status" value="1"/>
</dbReference>
<accession>A0A3S4ATD0</accession>
<dbReference type="GO" id="GO:0005576">
    <property type="term" value="C:extracellular region"/>
    <property type="evidence" value="ECO:0007669"/>
    <property type="project" value="InterPro"/>
</dbReference>
<protein>
    <submittedName>
        <fullName evidence="4">B70aff9a-902b-487a-8f75-5a5b7bcaae2e</fullName>
    </submittedName>
</protein>
<evidence type="ECO:0000313" key="4">
    <source>
        <dbReference type="EMBL" id="SPQ25493.1"/>
    </source>
</evidence>